<evidence type="ECO:0000256" key="6">
    <source>
        <dbReference type="RuleBase" id="RU362125"/>
    </source>
</evidence>
<dbReference type="CDD" id="cd00567">
    <property type="entry name" value="ACAD"/>
    <property type="match status" value="1"/>
</dbReference>
<sequence>MDFSRTEEQELLIESAREWVARYLPDDVLRKAYADHGFSDEVYKSYLDAGFGFMGLPEDLGGTECDVQTLVTLVEETCRAAGGSLPFFLNTLTLWDIVEFGNKEQVKLVMDIYQETGRCPISIAISEPGAGSDNGSMTSTIKRLGNGKVVINGQKTWVTNGEINPYVLVIAKEEDPSPSNRSMTMFLLSKDTPGLKTASLSKIGQTSVPFCEMYFDNVEVDESAQVGETGKGFTNLMKNFEIERLFVAAHSLGMAQAAMEDAAKYAGERIAFGKPIGDFQQIQQMLTDMEIKLQTMRHLLYSTAWKMDNNIPVRLDSALVKRYVCKTSTEVASDAMQIFGGLGYTTDSRTSRLWQDCRGNQYAGGTDQIMVHISGRQIIKKYAK</sequence>
<dbReference type="Gene3D" id="1.20.140.10">
    <property type="entry name" value="Butyryl-CoA Dehydrogenase, subunit A, domain 3"/>
    <property type="match status" value="1"/>
</dbReference>
<name>A0A7X0LXV4_9BACI</name>
<evidence type="ECO:0000313" key="10">
    <source>
        <dbReference type="EMBL" id="MBB6446877.1"/>
    </source>
</evidence>
<evidence type="ECO:0000259" key="8">
    <source>
        <dbReference type="Pfam" id="PF02770"/>
    </source>
</evidence>
<dbReference type="Gene3D" id="2.40.110.10">
    <property type="entry name" value="Butyryl-CoA Dehydrogenase, subunit A, domain 2"/>
    <property type="match status" value="1"/>
</dbReference>
<feature type="domain" description="Acyl-CoA dehydrogenase/oxidase C-terminal" evidence="7">
    <location>
        <begin position="230"/>
        <end position="378"/>
    </location>
</feature>
<evidence type="ECO:0000256" key="1">
    <source>
        <dbReference type="ARBA" id="ARBA00001974"/>
    </source>
</evidence>
<evidence type="ECO:0000256" key="5">
    <source>
        <dbReference type="ARBA" id="ARBA00023002"/>
    </source>
</evidence>
<dbReference type="PROSITE" id="PS00072">
    <property type="entry name" value="ACYL_COA_DH_1"/>
    <property type="match status" value="1"/>
</dbReference>
<dbReference type="PANTHER" id="PTHR43884">
    <property type="entry name" value="ACYL-COA DEHYDROGENASE"/>
    <property type="match status" value="1"/>
</dbReference>
<evidence type="ECO:0000259" key="9">
    <source>
        <dbReference type="Pfam" id="PF02771"/>
    </source>
</evidence>
<feature type="domain" description="Acyl-CoA oxidase/dehydrogenase middle" evidence="8">
    <location>
        <begin position="123"/>
        <end position="218"/>
    </location>
</feature>
<keyword evidence="3 6" id="KW-0285">Flavoprotein</keyword>
<evidence type="ECO:0000313" key="11">
    <source>
        <dbReference type="Proteomes" id="UP000531594"/>
    </source>
</evidence>
<dbReference type="Pfam" id="PF00441">
    <property type="entry name" value="Acyl-CoA_dh_1"/>
    <property type="match status" value="1"/>
</dbReference>
<dbReference type="PROSITE" id="PS00073">
    <property type="entry name" value="ACYL_COA_DH_2"/>
    <property type="match status" value="1"/>
</dbReference>
<dbReference type="AlphaFoldDB" id="A0A7X0LXV4"/>
<dbReference type="InterPro" id="IPR036250">
    <property type="entry name" value="AcylCo_DH-like_C"/>
</dbReference>
<evidence type="ECO:0000256" key="3">
    <source>
        <dbReference type="ARBA" id="ARBA00022630"/>
    </source>
</evidence>
<dbReference type="SUPFAM" id="SSF56645">
    <property type="entry name" value="Acyl-CoA dehydrogenase NM domain-like"/>
    <property type="match status" value="1"/>
</dbReference>
<dbReference type="Gene3D" id="1.10.540.10">
    <property type="entry name" value="Acyl-CoA dehydrogenase/oxidase, N-terminal domain"/>
    <property type="match status" value="1"/>
</dbReference>
<comment type="cofactor">
    <cofactor evidence="1 6">
        <name>FAD</name>
        <dbReference type="ChEBI" id="CHEBI:57692"/>
    </cofactor>
</comment>
<accession>A0A7X0LXV4</accession>
<evidence type="ECO:0000259" key="7">
    <source>
        <dbReference type="Pfam" id="PF00441"/>
    </source>
</evidence>
<dbReference type="GO" id="GO:0050660">
    <property type="term" value="F:flavin adenine dinucleotide binding"/>
    <property type="evidence" value="ECO:0007669"/>
    <property type="project" value="InterPro"/>
</dbReference>
<dbReference type="InterPro" id="IPR009075">
    <property type="entry name" value="AcylCo_DH/oxidase_C"/>
</dbReference>
<keyword evidence="4 6" id="KW-0274">FAD</keyword>
<dbReference type="EMBL" id="JACHGK010000014">
    <property type="protein sequence ID" value="MBB6446877.1"/>
    <property type="molecule type" value="Genomic_DNA"/>
</dbReference>
<protein>
    <submittedName>
        <fullName evidence="10">Alkylation response protein AidB-like acyl-CoA dehydrogenase</fullName>
    </submittedName>
</protein>
<dbReference type="SUPFAM" id="SSF47203">
    <property type="entry name" value="Acyl-CoA dehydrogenase C-terminal domain-like"/>
    <property type="match status" value="1"/>
</dbReference>
<dbReference type="Pfam" id="PF02770">
    <property type="entry name" value="Acyl-CoA_dh_M"/>
    <property type="match status" value="1"/>
</dbReference>
<dbReference type="Proteomes" id="UP000531594">
    <property type="component" value="Unassembled WGS sequence"/>
</dbReference>
<dbReference type="FunFam" id="2.40.110.10:FF:000002">
    <property type="entry name" value="Acyl-CoA dehydrogenase fadE12"/>
    <property type="match status" value="1"/>
</dbReference>
<comment type="similarity">
    <text evidence="2 6">Belongs to the acyl-CoA dehydrogenase family.</text>
</comment>
<dbReference type="PANTHER" id="PTHR43884:SF12">
    <property type="entry name" value="ISOVALERYL-COA DEHYDROGENASE, MITOCHONDRIAL-RELATED"/>
    <property type="match status" value="1"/>
</dbReference>
<gene>
    <name evidence="10" type="ORF">HNR53_003542</name>
</gene>
<dbReference type="InterPro" id="IPR013786">
    <property type="entry name" value="AcylCoA_DH/ox_N"/>
</dbReference>
<keyword evidence="11" id="KW-1185">Reference proteome</keyword>
<feature type="domain" description="Acyl-CoA dehydrogenase/oxidase N-terminal" evidence="9">
    <location>
        <begin position="6"/>
        <end position="106"/>
    </location>
</feature>
<dbReference type="InterPro" id="IPR006089">
    <property type="entry name" value="Acyl-CoA_DH_CS"/>
</dbReference>
<dbReference type="InterPro" id="IPR037069">
    <property type="entry name" value="AcylCoA_DH/ox_N_sf"/>
</dbReference>
<dbReference type="InterPro" id="IPR046373">
    <property type="entry name" value="Acyl-CoA_Oxase/DH_mid-dom_sf"/>
</dbReference>
<evidence type="ECO:0000256" key="4">
    <source>
        <dbReference type="ARBA" id="ARBA00022827"/>
    </source>
</evidence>
<dbReference type="InterPro" id="IPR006091">
    <property type="entry name" value="Acyl-CoA_Oxase/DH_mid-dom"/>
</dbReference>
<organism evidence="10 11">
    <name type="scientific">Bacillus benzoevorans</name>
    <dbReference type="NCBI Taxonomy" id="1456"/>
    <lineage>
        <taxon>Bacteria</taxon>
        <taxon>Bacillati</taxon>
        <taxon>Bacillota</taxon>
        <taxon>Bacilli</taxon>
        <taxon>Bacillales</taxon>
        <taxon>Bacillaceae</taxon>
        <taxon>Bacillus</taxon>
    </lineage>
</organism>
<keyword evidence="5 6" id="KW-0560">Oxidoreductase</keyword>
<dbReference type="GO" id="GO:0003995">
    <property type="term" value="F:acyl-CoA dehydrogenase activity"/>
    <property type="evidence" value="ECO:0007669"/>
    <property type="project" value="InterPro"/>
</dbReference>
<dbReference type="Pfam" id="PF02771">
    <property type="entry name" value="Acyl-CoA_dh_N"/>
    <property type="match status" value="1"/>
</dbReference>
<comment type="caution">
    <text evidence="10">The sequence shown here is derived from an EMBL/GenBank/DDBJ whole genome shotgun (WGS) entry which is preliminary data.</text>
</comment>
<evidence type="ECO:0000256" key="2">
    <source>
        <dbReference type="ARBA" id="ARBA00009347"/>
    </source>
</evidence>
<dbReference type="RefSeq" id="WP_184528282.1">
    <property type="nucleotide sequence ID" value="NZ_JACHGK010000014.1"/>
</dbReference>
<reference evidence="10 11" key="1">
    <citation type="submission" date="2020-08" db="EMBL/GenBank/DDBJ databases">
        <title>Genomic Encyclopedia of Type Strains, Phase IV (KMG-IV): sequencing the most valuable type-strain genomes for metagenomic binning, comparative biology and taxonomic classification.</title>
        <authorList>
            <person name="Goeker M."/>
        </authorList>
    </citation>
    <scope>NUCLEOTIDE SEQUENCE [LARGE SCALE GENOMIC DNA]</scope>
    <source>
        <strain evidence="10 11">DSM 5391</strain>
    </source>
</reference>
<proteinExistence type="inferred from homology"/>
<dbReference type="FunFam" id="1.20.140.10:FF:000001">
    <property type="entry name" value="Acyl-CoA dehydrogenase"/>
    <property type="match status" value="1"/>
</dbReference>
<dbReference type="InterPro" id="IPR009100">
    <property type="entry name" value="AcylCoA_DH/oxidase_NM_dom_sf"/>
</dbReference>